<keyword evidence="5 6" id="KW-0472">Membrane</keyword>
<dbReference type="InterPro" id="IPR001851">
    <property type="entry name" value="ABC_transp_permease"/>
</dbReference>
<proteinExistence type="predicted"/>
<feature type="transmembrane region" description="Helical" evidence="6">
    <location>
        <begin position="281"/>
        <end position="304"/>
    </location>
</feature>
<evidence type="ECO:0000313" key="8">
    <source>
        <dbReference type="Proteomes" id="UP000680304"/>
    </source>
</evidence>
<sequence length="356" mass="37191">MNVWKQRASALVQPLAAIAIGLAALAVAVALVGGSVAEAYIELWRGAFGNFYYFTNTLTRAIPILLIAVGLSLAFRAGFFNLGAEGQMVLGGISAALTALYLPAPGPVRLVAAIAAGMAAGGLWAAFAGWLNARFRINLLISTLLMNYIATYFAAYLVTVPFKDNTGSAALPQTEMIDPSAWLPKLFAGSSLHAGFWLAVAATVIVYVIMKHTVYGYQFNMIGSNPLFAAYGGIRRGPMLVAGLFISGCLAGLAGVSEVLGMQYRYLDGALTTPGYAWSGLMAALIAGSHPIGAALAAILLAALQTGAMGLERNTEVPLEVASVIQATVVLFVSAKLGIGWLKRRRKGRTTDGAAV</sequence>
<feature type="transmembrane region" description="Helical" evidence="6">
    <location>
        <begin position="61"/>
        <end position="79"/>
    </location>
</feature>
<evidence type="ECO:0000256" key="2">
    <source>
        <dbReference type="ARBA" id="ARBA00022475"/>
    </source>
</evidence>
<reference evidence="7 8" key="1">
    <citation type="submission" date="2021-04" db="EMBL/GenBank/DDBJ databases">
        <title>Draft genome sequence of Paenibacillus cisolokensis, LC2-13A.</title>
        <authorList>
            <person name="Uke A."/>
            <person name="Chhe C."/>
            <person name="Baramee S."/>
            <person name="Kosugi A."/>
        </authorList>
    </citation>
    <scope>NUCLEOTIDE SEQUENCE [LARGE SCALE GENOMIC DNA]</scope>
    <source>
        <strain evidence="7 8">LC2-13A</strain>
    </source>
</reference>
<accession>A0ABQ4N803</accession>
<feature type="transmembrane region" description="Helical" evidence="6">
    <location>
        <begin position="137"/>
        <end position="158"/>
    </location>
</feature>
<dbReference type="Pfam" id="PF02653">
    <property type="entry name" value="BPD_transp_2"/>
    <property type="match status" value="1"/>
</dbReference>
<dbReference type="Proteomes" id="UP000680304">
    <property type="component" value="Unassembled WGS sequence"/>
</dbReference>
<protein>
    <submittedName>
        <fullName evidence="7">ABC transporter permease</fullName>
    </submittedName>
</protein>
<organism evidence="7 8">
    <name type="scientific">Paenibacillus cisolokensis</name>
    <dbReference type="NCBI Taxonomy" id="1658519"/>
    <lineage>
        <taxon>Bacteria</taxon>
        <taxon>Bacillati</taxon>
        <taxon>Bacillota</taxon>
        <taxon>Bacilli</taxon>
        <taxon>Bacillales</taxon>
        <taxon>Paenibacillaceae</taxon>
        <taxon>Paenibacillus</taxon>
    </lineage>
</organism>
<keyword evidence="8" id="KW-1185">Reference proteome</keyword>
<name>A0ABQ4N803_9BACL</name>
<evidence type="ECO:0000256" key="4">
    <source>
        <dbReference type="ARBA" id="ARBA00022989"/>
    </source>
</evidence>
<dbReference type="PANTHER" id="PTHR47089:SF1">
    <property type="entry name" value="GUANOSINE ABC TRANSPORTER PERMEASE PROTEIN NUPP"/>
    <property type="match status" value="1"/>
</dbReference>
<evidence type="ECO:0000256" key="5">
    <source>
        <dbReference type="ARBA" id="ARBA00023136"/>
    </source>
</evidence>
<keyword evidence="2" id="KW-1003">Cell membrane</keyword>
<feature type="transmembrane region" description="Helical" evidence="6">
    <location>
        <begin position="324"/>
        <end position="342"/>
    </location>
</feature>
<evidence type="ECO:0000313" key="7">
    <source>
        <dbReference type="EMBL" id="GIQ64295.1"/>
    </source>
</evidence>
<evidence type="ECO:0000256" key="6">
    <source>
        <dbReference type="SAM" id="Phobius"/>
    </source>
</evidence>
<gene>
    <name evidence="7" type="ORF">PACILC2_28630</name>
</gene>
<evidence type="ECO:0000256" key="3">
    <source>
        <dbReference type="ARBA" id="ARBA00022692"/>
    </source>
</evidence>
<dbReference type="CDD" id="cd06580">
    <property type="entry name" value="TM_PBP1_transp_TpRbsC_like"/>
    <property type="match status" value="1"/>
</dbReference>
<keyword evidence="4 6" id="KW-1133">Transmembrane helix</keyword>
<dbReference type="PANTHER" id="PTHR47089">
    <property type="entry name" value="ABC TRANSPORTER, PERMEASE PROTEIN"/>
    <property type="match status" value="1"/>
</dbReference>
<feature type="transmembrane region" description="Helical" evidence="6">
    <location>
        <begin position="110"/>
        <end position="130"/>
    </location>
</feature>
<dbReference type="EMBL" id="BOVJ01000088">
    <property type="protein sequence ID" value="GIQ64295.1"/>
    <property type="molecule type" value="Genomic_DNA"/>
</dbReference>
<keyword evidence="3 6" id="KW-0812">Transmembrane</keyword>
<dbReference type="RefSeq" id="WP_213529072.1">
    <property type="nucleotide sequence ID" value="NZ_BOVJ01000088.1"/>
</dbReference>
<comment type="caution">
    <text evidence="7">The sequence shown here is derived from an EMBL/GenBank/DDBJ whole genome shotgun (WGS) entry which is preliminary data.</text>
</comment>
<evidence type="ECO:0000256" key="1">
    <source>
        <dbReference type="ARBA" id="ARBA00004651"/>
    </source>
</evidence>
<feature type="transmembrane region" description="Helical" evidence="6">
    <location>
        <begin position="217"/>
        <end position="234"/>
    </location>
</feature>
<feature type="transmembrane region" description="Helical" evidence="6">
    <location>
        <begin position="240"/>
        <end position="260"/>
    </location>
</feature>
<feature type="transmembrane region" description="Helical" evidence="6">
    <location>
        <begin position="186"/>
        <end position="210"/>
    </location>
</feature>
<comment type="subcellular location">
    <subcellularLocation>
        <location evidence="1">Cell membrane</location>
        <topology evidence="1">Multi-pass membrane protein</topology>
    </subcellularLocation>
</comment>